<accession>A0A9D1FKK7</accession>
<evidence type="ECO:0000313" key="3">
    <source>
        <dbReference type="Proteomes" id="UP000886865"/>
    </source>
</evidence>
<proteinExistence type="predicted"/>
<dbReference type="PANTHER" id="PTHR22916">
    <property type="entry name" value="GLYCOSYLTRANSFERASE"/>
    <property type="match status" value="1"/>
</dbReference>
<evidence type="ECO:0000259" key="1">
    <source>
        <dbReference type="Pfam" id="PF00535"/>
    </source>
</evidence>
<dbReference type="CDD" id="cd06433">
    <property type="entry name" value="GT_2_WfgS_like"/>
    <property type="match status" value="1"/>
</dbReference>
<reference evidence="2" key="1">
    <citation type="submission" date="2020-10" db="EMBL/GenBank/DDBJ databases">
        <authorList>
            <person name="Gilroy R."/>
        </authorList>
    </citation>
    <scope>NUCLEOTIDE SEQUENCE</scope>
    <source>
        <strain evidence="2">CHK152-2871</strain>
    </source>
</reference>
<name>A0A9D1FKK7_9BACT</name>
<dbReference type="InterPro" id="IPR029044">
    <property type="entry name" value="Nucleotide-diphossugar_trans"/>
</dbReference>
<reference evidence="2" key="2">
    <citation type="journal article" date="2021" name="PeerJ">
        <title>Extensive microbial diversity within the chicken gut microbiome revealed by metagenomics and culture.</title>
        <authorList>
            <person name="Gilroy R."/>
            <person name="Ravi A."/>
            <person name="Getino M."/>
            <person name="Pursley I."/>
            <person name="Horton D.L."/>
            <person name="Alikhan N.F."/>
            <person name="Baker D."/>
            <person name="Gharbi K."/>
            <person name="Hall N."/>
            <person name="Watson M."/>
            <person name="Adriaenssens E.M."/>
            <person name="Foster-Nyarko E."/>
            <person name="Jarju S."/>
            <person name="Secka A."/>
            <person name="Antonio M."/>
            <person name="Oren A."/>
            <person name="Chaudhuri R.R."/>
            <person name="La Ragione R."/>
            <person name="Hildebrand F."/>
            <person name="Pallen M.J."/>
        </authorList>
    </citation>
    <scope>NUCLEOTIDE SEQUENCE</scope>
    <source>
        <strain evidence="2">CHK152-2871</strain>
    </source>
</reference>
<dbReference type="Gene3D" id="3.90.550.10">
    <property type="entry name" value="Spore Coat Polysaccharide Biosynthesis Protein SpsA, Chain A"/>
    <property type="match status" value="1"/>
</dbReference>
<comment type="caution">
    <text evidence="2">The sequence shown here is derived from an EMBL/GenBank/DDBJ whole genome shotgun (WGS) entry which is preliminary data.</text>
</comment>
<dbReference type="EMBL" id="DVJQ01000067">
    <property type="protein sequence ID" value="HIS74925.1"/>
    <property type="molecule type" value="Genomic_DNA"/>
</dbReference>
<dbReference type="InterPro" id="IPR001173">
    <property type="entry name" value="Glyco_trans_2-like"/>
</dbReference>
<feature type="domain" description="Glycosyltransferase 2-like" evidence="1">
    <location>
        <begin position="25"/>
        <end position="156"/>
    </location>
</feature>
<sequence length="382" mass="44720">MKTYETPKIEKMLGQVDKNEQIKVTVVTITYNLIKSGRSKFFKQCIDSIYSQTYGSIEHIIIDGNSNDGTLEMLKKEAPKSLVYSEPDEGIYDAFNKGIKKASGKYIAFLNADDYYTSEKSIEWSIKYLSATGADFSYSRSYFVDNNDNIIHTSEVKPELFYVRMPFCHQTMITKKESLLKVGGFDKSFKLSADYDLIVRLILNGATCVEIPHIIANFRYGGLSSSNDKLSRDECEKIIKKHFLGESDDNVFYNTFYRLYIPKTVFEKLEKSNADYFLKQKIKDYILKKGVDLGRFIYIREVNFLAKTQKKFKLFFVPLFNIKLRENVKEFYLFNKIKLMQIETTPDKVYFKMFNITFFSTRDNDDEKSFYLFSIPVFKYYS</sequence>
<dbReference type="Pfam" id="PF00535">
    <property type="entry name" value="Glycos_transf_2"/>
    <property type="match status" value="1"/>
</dbReference>
<dbReference type="GO" id="GO:0016758">
    <property type="term" value="F:hexosyltransferase activity"/>
    <property type="evidence" value="ECO:0007669"/>
    <property type="project" value="UniProtKB-ARBA"/>
</dbReference>
<protein>
    <submittedName>
        <fullName evidence="2">Glycosyltransferase</fullName>
    </submittedName>
</protein>
<gene>
    <name evidence="2" type="ORF">IAA86_07885</name>
</gene>
<dbReference type="Proteomes" id="UP000886865">
    <property type="component" value="Unassembled WGS sequence"/>
</dbReference>
<dbReference type="SUPFAM" id="SSF53448">
    <property type="entry name" value="Nucleotide-diphospho-sugar transferases"/>
    <property type="match status" value="1"/>
</dbReference>
<dbReference type="AlphaFoldDB" id="A0A9D1FKK7"/>
<evidence type="ECO:0000313" key="2">
    <source>
        <dbReference type="EMBL" id="HIS74925.1"/>
    </source>
</evidence>
<organism evidence="2 3">
    <name type="scientific">Candidatus Galligastranaerophilus intestinavium</name>
    <dbReference type="NCBI Taxonomy" id="2840836"/>
    <lineage>
        <taxon>Bacteria</taxon>
        <taxon>Candidatus Galligastranaerophilus</taxon>
    </lineage>
</organism>
<dbReference type="PANTHER" id="PTHR22916:SF3">
    <property type="entry name" value="UDP-GLCNAC:BETAGAL BETA-1,3-N-ACETYLGLUCOSAMINYLTRANSFERASE-LIKE PROTEIN 1"/>
    <property type="match status" value="1"/>
</dbReference>